<dbReference type="InterPro" id="IPR010982">
    <property type="entry name" value="Lambda_DNA-bd_dom_sf"/>
</dbReference>
<evidence type="ECO:0000259" key="1">
    <source>
        <dbReference type="PROSITE" id="PS50943"/>
    </source>
</evidence>
<sequence>MYHYTETGLQNVWLANGYHVRKTAYGKAVSIEDADGLHRAIGRALARKSYLTGAEFRFLRKELDLSQHRAADLLGTSEQTVALWEKRGKIPKTADRMFRAIYLETVDGNVKLQELIERISNLDRHVDEKMIFQDTEEGWLPQAA</sequence>
<dbReference type="Pfam" id="PF01381">
    <property type="entry name" value="HTH_3"/>
    <property type="match status" value="1"/>
</dbReference>
<dbReference type="AlphaFoldDB" id="A0A2T3XQC7"/>
<evidence type="ECO:0000313" key="2">
    <source>
        <dbReference type="EMBL" id="PTB18652.1"/>
    </source>
</evidence>
<dbReference type="Proteomes" id="UP000240638">
    <property type="component" value="Unassembled WGS sequence"/>
</dbReference>
<gene>
    <name evidence="2" type="ORF">C9I57_21835</name>
</gene>
<dbReference type="PROSITE" id="PS50943">
    <property type="entry name" value="HTH_CROC1"/>
    <property type="match status" value="1"/>
</dbReference>
<reference evidence="2 3" key="1">
    <citation type="submission" date="2018-03" db="EMBL/GenBank/DDBJ databases">
        <title>Whole genome analyses suggest that Burkholderia sensu lato contains two further novel genera in the rhizoxinica-symbiotica group Mycetohabitans gen. nov., and Trinickia gen. nov.: implications for the evolution of diazotrophy and nodulation in the Burkholderiaceae.</title>
        <authorList>
            <person name="Estrada De Los Santos P."/>
            <person name="Palmer M."/>
            <person name="Chavez-Ramirez B."/>
            <person name="Steenkamp E.T."/>
            <person name="Hirsch A.M."/>
            <person name="Manyaka P."/>
            <person name="Maluk M."/>
            <person name="Lafos M."/>
            <person name="Crook M."/>
            <person name="Gross E."/>
            <person name="Simon M.F."/>
            <person name="Bueno Dos Reis Junior F."/>
            <person name="Poole P.S."/>
            <person name="Venter S.N."/>
            <person name="James E.K."/>
        </authorList>
    </citation>
    <scope>NUCLEOTIDE SEQUENCE [LARGE SCALE GENOMIC DNA]</scope>
    <source>
        <strain evidence="2 3">JPY-366</strain>
    </source>
</reference>
<dbReference type="GO" id="GO:0003677">
    <property type="term" value="F:DNA binding"/>
    <property type="evidence" value="ECO:0007669"/>
    <property type="project" value="InterPro"/>
</dbReference>
<feature type="domain" description="HTH cro/C1-type" evidence="1">
    <location>
        <begin position="56"/>
        <end position="86"/>
    </location>
</feature>
<proteinExistence type="predicted"/>
<dbReference type="Gene3D" id="1.10.260.40">
    <property type="entry name" value="lambda repressor-like DNA-binding domains"/>
    <property type="match status" value="1"/>
</dbReference>
<organism evidence="2 3">
    <name type="scientific">Trinickia symbiotica</name>
    <dbReference type="NCBI Taxonomy" id="863227"/>
    <lineage>
        <taxon>Bacteria</taxon>
        <taxon>Pseudomonadati</taxon>
        <taxon>Pseudomonadota</taxon>
        <taxon>Betaproteobacteria</taxon>
        <taxon>Burkholderiales</taxon>
        <taxon>Burkholderiaceae</taxon>
        <taxon>Trinickia</taxon>
    </lineage>
</organism>
<evidence type="ECO:0000313" key="3">
    <source>
        <dbReference type="Proteomes" id="UP000240638"/>
    </source>
</evidence>
<comment type="caution">
    <text evidence="2">The sequence shown here is derived from an EMBL/GenBank/DDBJ whole genome shotgun (WGS) entry which is preliminary data.</text>
</comment>
<name>A0A2T3XQC7_9BURK</name>
<protein>
    <submittedName>
        <fullName evidence="2">Transcriptional regulator</fullName>
    </submittedName>
</protein>
<dbReference type="EMBL" id="PYUC01000011">
    <property type="protein sequence ID" value="PTB18652.1"/>
    <property type="molecule type" value="Genomic_DNA"/>
</dbReference>
<dbReference type="CDD" id="cd00093">
    <property type="entry name" value="HTH_XRE"/>
    <property type="match status" value="1"/>
</dbReference>
<dbReference type="RefSeq" id="WP_107152708.1">
    <property type="nucleotide sequence ID" value="NZ_PYUC01000011.1"/>
</dbReference>
<dbReference type="SUPFAM" id="SSF47413">
    <property type="entry name" value="lambda repressor-like DNA-binding domains"/>
    <property type="match status" value="1"/>
</dbReference>
<dbReference type="InterPro" id="IPR001387">
    <property type="entry name" value="Cro/C1-type_HTH"/>
</dbReference>
<accession>A0A2T3XQC7</accession>